<feature type="transmembrane region" description="Helical" evidence="1">
    <location>
        <begin position="12"/>
        <end position="30"/>
    </location>
</feature>
<dbReference type="EMBL" id="JAZDUA010000046">
    <property type="protein sequence ID" value="KAK7871076.1"/>
    <property type="molecule type" value="Genomic_DNA"/>
</dbReference>
<comment type="caution">
    <text evidence="2">The sequence shown here is derived from an EMBL/GenBank/DDBJ whole genome shotgun (WGS) entry which is preliminary data.</text>
</comment>
<dbReference type="PANTHER" id="PTHR34923">
    <property type="entry name" value="SMALL INTEGRAL MEMBRANE PROTEIN 20"/>
    <property type="match status" value="1"/>
</dbReference>
<dbReference type="InterPro" id="IPR027917">
    <property type="entry name" value="MITRAC7/Phoenixin"/>
</dbReference>
<protein>
    <recommendedName>
        <fullName evidence="4">Small integral membrane protein 20</fullName>
    </recommendedName>
</protein>
<reference evidence="2 3" key="1">
    <citation type="submission" date="2024-03" db="EMBL/GenBank/DDBJ databases">
        <title>The genome assembly and annotation of the cricket Gryllus longicercus Weissman &amp; Gray.</title>
        <authorList>
            <person name="Szrajer S."/>
            <person name="Gray D."/>
            <person name="Ylla G."/>
        </authorList>
    </citation>
    <scope>NUCLEOTIDE SEQUENCE [LARGE SCALE GENOMIC DNA]</scope>
    <source>
        <strain evidence="2">DAG 2021-001</strain>
        <tissue evidence="2">Whole body minus gut</tissue>
    </source>
</reference>
<evidence type="ECO:0008006" key="4">
    <source>
        <dbReference type="Google" id="ProtNLM"/>
    </source>
</evidence>
<evidence type="ECO:0000313" key="2">
    <source>
        <dbReference type="EMBL" id="KAK7871076.1"/>
    </source>
</evidence>
<accession>A0AAN9VYI1</accession>
<keyword evidence="1" id="KW-1133">Transmembrane helix</keyword>
<evidence type="ECO:0000313" key="3">
    <source>
        <dbReference type="Proteomes" id="UP001378592"/>
    </source>
</evidence>
<name>A0AAN9VYI1_9ORTH</name>
<dbReference type="GO" id="GO:0005743">
    <property type="term" value="C:mitochondrial inner membrane"/>
    <property type="evidence" value="ECO:0007669"/>
    <property type="project" value="TreeGrafter"/>
</dbReference>
<keyword evidence="1" id="KW-0812">Transmembrane</keyword>
<keyword evidence="3" id="KW-1185">Reference proteome</keyword>
<organism evidence="2 3">
    <name type="scientific">Gryllus longicercus</name>
    <dbReference type="NCBI Taxonomy" id="2509291"/>
    <lineage>
        <taxon>Eukaryota</taxon>
        <taxon>Metazoa</taxon>
        <taxon>Ecdysozoa</taxon>
        <taxon>Arthropoda</taxon>
        <taxon>Hexapoda</taxon>
        <taxon>Insecta</taxon>
        <taxon>Pterygota</taxon>
        <taxon>Neoptera</taxon>
        <taxon>Polyneoptera</taxon>
        <taxon>Orthoptera</taxon>
        <taxon>Ensifera</taxon>
        <taxon>Gryllidea</taxon>
        <taxon>Grylloidea</taxon>
        <taxon>Gryllidae</taxon>
        <taxon>Gryllinae</taxon>
        <taxon>Gryllus</taxon>
    </lineage>
</organism>
<dbReference type="AlphaFoldDB" id="A0AAN9VYI1"/>
<dbReference type="PANTHER" id="PTHR34923:SF1">
    <property type="entry name" value="SMALL INTEGRAL MEMBRANE PROTEIN 20"/>
    <property type="match status" value="1"/>
</dbReference>
<keyword evidence="1" id="KW-0472">Membrane</keyword>
<sequence>MPVILSGWKYVAFIGTLVGAIGITMYPIFIEPVLNVDKYKQIQARNREGVIQDAIQPGNMKVWSDPFGKK</sequence>
<dbReference type="GO" id="GO:0033617">
    <property type="term" value="P:mitochondrial respiratory chain complex IV assembly"/>
    <property type="evidence" value="ECO:0007669"/>
    <property type="project" value="InterPro"/>
</dbReference>
<evidence type="ECO:0000256" key="1">
    <source>
        <dbReference type="SAM" id="Phobius"/>
    </source>
</evidence>
<proteinExistence type="predicted"/>
<gene>
    <name evidence="2" type="ORF">R5R35_007274</name>
</gene>
<dbReference type="Proteomes" id="UP001378592">
    <property type="component" value="Unassembled WGS sequence"/>
</dbReference>
<dbReference type="Pfam" id="PF15061">
    <property type="entry name" value="MITRAC7_Phoenixin"/>
    <property type="match status" value="1"/>
</dbReference>